<reference evidence="2 3" key="1">
    <citation type="submission" date="2023-03" db="EMBL/GenBank/DDBJ databases">
        <title>Isolation and description of six Streptomyces strains from soil environments, able to metabolize different microbial glucans.</title>
        <authorList>
            <person name="Widen T."/>
            <person name="Larsbrink J."/>
        </authorList>
    </citation>
    <scope>NUCLEOTIDE SEQUENCE [LARGE SCALE GENOMIC DNA]</scope>
    <source>
        <strain evidence="2 3">Alt2</strain>
    </source>
</reference>
<keyword evidence="3" id="KW-1185">Reference proteome</keyword>
<evidence type="ECO:0000256" key="1">
    <source>
        <dbReference type="SAM" id="MobiDB-lite"/>
    </source>
</evidence>
<dbReference type="EMBL" id="CP120988">
    <property type="protein sequence ID" value="WLQ58795.1"/>
    <property type="molecule type" value="Genomic_DNA"/>
</dbReference>
<name>A0ABY9IUS5_9ACTN</name>
<evidence type="ECO:0000313" key="3">
    <source>
        <dbReference type="Proteomes" id="UP001235744"/>
    </source>
</evidence>
<evidence type="ECO:0008006" key="4">
    <source>
        <dbReference type="Google" id="ProtNLM"/>
    </source>
</evidence>
<sequence length="351" mass="39276">MVWLVEEAGLHPRTGEATIRIARDLAGRMDYTAGTVLYDLDGTAARCSLSRATVKRHVGYLRELGALAWVRHGSRRNLRLPGRPYAGTATIYAATIPYVYDRAHGNRIDGQGFGARVVGVPVPSVHTSSAGGLGRRVREPQSLAARPRKPVAEADERCKDTPRRRARSQLSARPEHSTPRSPLQVAADIRIAAQVRPHVPWAQSEGLRRLAHALRPLIDQGLDAHDVAAELTSWWLNWRPARPAAYITAQLRDRMADAPNEDLSADAHPHAAEPTENPAWREWLRQRATATELHEPQRTDDDRRHARLYGWDRWAEIADHYAADPDDALDLYGTRLCGYAVKRASSDWARR</sequence>
<dbReference type="Proteomes" id="UP001235744">
    <property type="component" value="Chromosome"/>
</dbReference>
<proteinExistence type="predicted"/>
<evidence type="ECO:0000313" key="2">
    <source>
        <dbReference type="EMBL" id="WLQ58795.1"/>
    </source>
</evidence>
<feature type="region of interest" description="Disordered" evidence="1">
    <location>
        <begin position="125"/>
        <end position="183"/>
    </location>
</feature>
<protein>
    <recommendedName>
        <fullName evidence="4">Cell wall protein</fullName>
    </recommendedName>
</protein>
<organism evidence="2 3">
    <name type="scientific">Streptomyces poriferorum</name>
    <dbReference type="NCBI Taxonomy" id="2798799"/>
    <lineage>
        <taxon>Bacteria</taxon>
        <taxon>Bacillati</taxon>
        <taxon>Actinomycetota</taxon>
        <taxon>Actinomycetes</taxon>
        <taxon>Kitasatosporales</taxon>
        <taxon>Streptomycetaceae</taxon>
        <taxon>Streptomyces</taxon>
    </lineage>
</organism>
<feature type="compositionally biased region" description="Basic and acidic residues" evidence="1">
    <location>
        <begin position="150"/>
        <end position="163"/>
    </location>
</feature>
<dbReference type="RefSeq" id="WP_306106233.1">
    <property type="nucleotide sequence ID" value="NZ_CP120988.1"/>
</dbReference>
<gene>
    <name evidence="2" type="ORF">P8A19_26690</name>
</gene>
<accession>A0ABY9IUS5</accession>